<accession>A0ABX9SGL1</accession>
<dbReference type="RefSeq" id="WP_012776450.1">
    <property type="nucleotide sequence ID" value="NC_012962.1"/>
</dbReference>
<name>A0ABX9SGL1_9GAMM</name>
<organism evidence="1 2">
    <name type="scientific">Photorhabdus asymbiotica</name>
    <dbReference type="NCBI Taxonomy" id="291112"/>
    <lineage>
        <taxon>Bacteria</taxon>
        <taxon>Pseudomonadati</taxon>
        <taxon>Pseudomonadota</taxon>
        <taxon>Gammaproteobacteria</taxon>
        <taxon>Enterobacterales</taxon>
        <taxon>Morganellaceae</taxon>
        <taxon>Photorhabdus</taxon>
    </lineage>
</organism>
<comment type="caution">
    <text evidence="1">The sequence shown here is derived from an EMBL/GenBank/DDBJ whole genome shotgun (WGS) entry which is preliminary data.</text>
</comment>
<evidence type="ECO:0000313" key="2">
    <source>
        <dbReference type="Proteomes" id="UP000280955"/>
    </source>
</evidence>
<keyword evidence="2" id="KW-1185">Reference proteome</keyword>
<evidence type="ECO:0000313" key="1">
    <source>
        <dbReference type="EMBL" id="RKS54488.1"/>
    </source>
</evidence>
<proteinExistence type="predicted"/>
<gene>
    <name evidence="1" type="ORF">BDD30_4063</name>
</gene>
<protein>
    <submittedName>
        <fullName evidence="1">Uncharacterized protein</fullName>
    </submittedName>
</protein>
<dbReference type="Proteomes" id="UP000280955">
    <property type="component" value="Unassembled WGS sequence"/>
</dbReference>
<reference evidence="1 2" key="1">
    <citation type="submission" date="2018-10" db="EMBL/GenBank/DDBJ databases">
        <title>Genomic Encyclopedia of Archaeal and Bacterial Type Strains, Phase II (KMG-II): from individual species to whole genera.</title>
        <authorList>
            <person name="Goeker M."/>
        </authorList>
    </citation>
    <scope>NUCLEOTIDE SEQUENCE [LARGE SCALE GENOMIC DNA]</scope>
    <source>
        <strain evidence="1 2">DSM 15149</strain>
    </source>
</reference>
<sequence length="500" mass="56000">MTKQRISPPAGSACMTCNNPNPCLCEVSVTFEKKTQVWPKKPSINMNLVDNGKGQIGTIKITEKCDHAKHQAKLHGGPKEKTLKFNTPEKVTLFYKEELKSIDIQNGLKSVASYLSNIANPTDMYKAPRYYKLEIKACTGSRKYATIAVYPSVRFMVSVGFSFNLSYDKRSIKERRDEQIKARQAMENVKPKNGNKLRKGWTTRTDEFSLTRETKLKVEYALTVQDKDYSTSFINTKQAKETRKDLDAISLAEKLLGYTKKYLVPAPGSKGKASQNYELLNLKLTPSNIGLAYAYDRTTSVEDSTHFVGFYAAPLMGMTAKLDLIQLGATYCKIEFLAAKFRQALERKNANDKNYLELECCLIVTCDLSFQLGAAYKSKQWTFDAGNKNNLKLSLEGKVSAAFKQKILIVEIALNAKGTIKTAAGFQFDQHNKGIDLVGYHNGITAEIELSADAEIGRKKKASKKAKNKWTWVIADPLKASESPLRINVLGKERPITVQK</sequence>
<dbReference type="EMBL" id="RBLJ01000005">
    <property type="protein sequence ID" value="RKS54488.1"/>
    <property type="molecule type" value="Genomic_DNA"/>
</dbReference>